<keyword evidence="8" id="KW-1185">Reference proteome</keyword>
<feature type="domain" description="MucBP" evidence="3">
    <location>
        <begin position="430"/>
        <end position="500"/>
    </location>
</feature>
<reference evidence="7" key="1">
    <citation type="submission" date="2022-06" db="EMBL/GenBank/DDBJ databases">
        <title>Lactococcus from bovine mastitis in China.</title>
        <authorList>
            <person name="Lin Y."/>
            <person name="Han B."/>
        </authorList>
    </citation>
    <scope>NUCLEOTIDE SEQUENCE</scope>
    <source>
        <strain evidence="7">Ningxia-I-26</strain>
    </source>
</reference>
<dbReference type="Pfam" id="PF07523">
    <property type="entry name" value="Big_3"/>
    <property type="match status" value="1"/>
</dbReference>
<dbReference type="AlphaFoldDB" id="A0A9X4P432"/>
<feature type="region of interest" description="Disordered" evidence="2">
    <location>
        <begin position="152"/>
        <end position="181"/>
    </location>
</feature>
<dbReference type="Pfam" id="PF13731">
    <property type="entry name" value="WxL"/>
    <property type="match status" value="1"/>
</dbReference>
<evidence type="ECO:0000256" key="1">
    <source>
        <dbReference type="ARBA" id="ARBA00022737"/>
    </source>
</evidence>
<evidence type="ECO:0000259" key="5">
    <source>
        <dbReference type="Pfam" id="PF13731"/>
    </source>
</evidence>
<evidence type="ECO:0000259" key="3">
    <source>
        <dbReference type="Pfam" id="PF06458"/>
    </source>
</evidence>
<dbReference type="RefSeq" id="WP_213496413.1">
    <property type="nucleotide sequence ID" value="NZ_BOVP01000004.1"/>
</dbReference>
<dbReference type="InterPro" id="IPR046771">
    <property type="entry name" value="pAdhesive_11"/>
</dbReference>
<feature type="domain" description="Putative adhesive" evidence="6">
    <location>
        <begin position="48"/>
        <end position="140"/>
    </location>
</feature>
<evidence type="ECO:0000313" key="8">
    <source>
        <dbReference type="Proteomes" id="UP001153199"/>
    </source>
</evidence>
<keyword evidence="1" id="KW-0677">Repeat</keyword>
<feature type="domain" description="Ig-like" evidence="4">
    <location>
        <begin position="506"/>
        <end position="572"/>
    </location>
</feature>
<organism evidence="7 8">
    <name type="scientific">Lactococcus formosensis</name>
    <dbReference type="NCBI Taxonomy" id="1281486"/>
    <lineage>
        <taxon>Bacteria</taxon>
        <taxon>Bacillati</taxon>
        <taxon>Bacillota</taxon>
        <taxon>Bacilli</taxon>
        <taxon>Lactobacillales</taxon>
        <taxon>Streptococcaceae</taxon>
        <taxon>Lactococcus</taxon>
    </lineage>
</organism>
<dbReference type="Gene3D" id="3.10.20.320">
    <property type="entry name" value="Putative peptidoglycan bound protein (lpxtg motif)"/>
    <property type="match status" value="2"/>
</dbReference>
<evidence type="ECO:0000313" key="7">
    <source>
        <dbReference type="EMBL" id="MDG6146050.1"/>
    </source>
</evidence>
<dbReference type="Proteomes" id="UP001153199">
    <property type="component" value="Unassembled WGS sequence"/>
</dbReference>
<dbReference type="EMBL" id="JAMWFV010000022">
    <property type="protein sequence ID" value="MDG6146050.1"/>
    <property type="molecule type" value="Genomic_DNA"/>
</dbReference>
<gene>
    <name evidence="7" type="ORF">NF717_10390</name>
</gene>
<accession>A0A9X4P432</accession>
<dbReference type="InterPro" id="IPR027994">
    <property type="entry name" value="WxL_dom"/>
</dbReference>
<evidence type="ECO:0000259" key="4">
    <source>
        <dbReference type="Pfam" id="PF07523"/>
    </source>
</evidence>
<dbReference type="InterPro" id="IPR013783">
    <property type="entry name" value="Ig-like_fold"/>
</dbReference>
<protein>
    <submittedName>
        <fullName evidence="7">Bacterial Ig-like domain-containing protein</fullName>
    </submittedName>
</protein>
<feature type="domain" description="WxL" evidence="5">
    <location>
        <begin position="577"/>
        <end position="712"/>
    </location>
</feature>
<proteinExistence type="predicted"/>
<comment type="caution">
    <text evidence="7">The sequence shown here is derived from an EMBL/GenBank/DDBJ whole genome shotgun (WGS) entry which is preliminary data.</text>
</comment>
<dbReference type="InterPro" id="IPR009459">
    <property type="entry name" value="MucBP_dom"/>
</dbReference>
<dbReference type="InterPro" id="IPR022038">
    <property type="entry name" value="Ig-like_bact"/>
</dbReference>
<dbReference type="Pfam" id="PF20596">
    <property type="entry name" value="pAdhesive_11"/>
    <property type="match status" value="1"/>
</dbReference>
<feature type="compositionally biased region" description="Acidic residues" evidence="2">
    <location>
        <begin position="153"/>
        <end position="166"/>
    </location>
</feature>
<feature type="domain" description="MucBP" evidence="3">
    <location>
        <begin position="361"/>
        <end position="424"/>
    </location>
</feature>
<dbReference type="Gene3D" id="2.60.40.10">
    <property type="entry name" value="Immunoglobulins"/>
    <property type="match status" value="1"/>
</dbReference>
<name>A0A9X4P432_9LACT</name>
<sequence>MKERLKNRFRERKGHIRLLGFLTVLVVSVSFLGLAIPKIMAGDTQVTDLTLQGESKEQLITLTLKDEHPEDTKIVIPLPEGITYTSNSNPNIGVTYDELSKQVVIDWVEGEEKQVELQLEAEQEGHYDFTARTVRDGEPVTSLPCSVIIQESKDDEEVTEQSEISEPEVPPISSYSSVGGGNSTRTIYQRFYDETMDIRNASGSMNGTGAEQKIYSGGKAYYLLLNTYPGVNKKTVKNSTYTIQVPDSIDFSSIGEFSLIAEQDRVFTNSGSTWLNSAYEKYEINPEEYTITSNELERTITVRIPNTGFWTPYMSTNLQFSYTAPEDESGDLTWKTNVLAPSNTSQVSYDLVDAMSLYHDVIIHHIDSSGNPLNEDTVVYEKFGTTIEATKYINAKEGYKFDHVEGETSATIDSDTKELTLVYKKKAGGNVTVRYIDENGNAIVGVSDQIIKGEWGDSYDAATPEYQISIPGYYLDEEKLPQNMTGKFDDSPKEVIYIYKKDKTVVNVHDSTLYVGNEWKAEENFDSALDKDGNAVDFKDIKVTGDVNTNEPGKYDVSYSYEGVQSKATITVKDNVLRFSSVPSELSFNESKISTHTETILRKDPNWKIIVEEDRFKKSNWRVTARLSEGFKDSSGNTLPDDILLFRKENQSDQWINSETEVNVFDGESNDKETLYDVSWGQNEGPLLQVAPGTVKVGKYTADITWNLIDAPA</sequence>
<evidence type="ECO:0000256" key="2">
    <source>
        <dbReference type="SAM" id="MobiDB-lite"/>
    </source>
</evidence>
<dbReference type="Pfam" id="PF06458">
    <property type="entry name" value="MucBP"/>
    <property type="match status" value="2"/>
</dbReference>
<evidence type="ECO:0000259" key="6">
    <source>
        <dbReference type="Pfam" id="PF20596"/>
    </source>
</evidence>